<name>A0A210QZE9_MIZYE</name>
<dbReference type="EMBL" id="NEDP02001165">
    <property type="protein sequence ID" value="OWF54126.1"/>
    <property type="molecule type" value="Genomic_DNA"/>
</dbReference>
<feature type="domain" description="Ig-like" evidence="6">
    <location>
        <begin position="193"/>
        <end position="319"/>
    </location>
</feature>
<dbReference type="InterPro" id="IPR051275">
    <property type="entry name" value="Cell_adhesion_signaling"/>
</dbReference>
<reference evidence="7 8" key="1">
    <citation type="journal article" date="2017" name="Nat. Ecol. Evol.">
        <title>Scallop genome provides insights into evolution of bilaterian karyotype and development.</title>
        <authorList>
            <person name="Wang S."/>
            <person name="Zhang J."/>
            <person name="Jiao W."/>
            <person name="Li J."/>
            <person name="Xun X."/>
            <person name="Sun Y."/>
            <person name="Guo X."/>
            <person name="Huan P."/>
            <person name="Dong B."/>
            <person name="Zhang L."/>
            <person name="Hu X."/>
            <person name="Sun X."/>
            <person name="Wang J."/>
            <person name="Zhao C."/>
            <person name="Wang Y."/>
            <person name="Wang D."/>
            <person name="Huang X."/>
            <person name="Wang R."/>
            <person name="Lv J."/>
            <person name="Li Y."/>
            <person name="Zhang Z."/>
            <person name="Liu B."/>
            <person name="Lu W."/>
            <person name="Hui Y."/>
            <person name="Liang J."/>
            <person name="Zhou Z."/>
            <person name="Hou R."/>
            <person name="Li X."/>
            <person name="Liu Y."/>
            <person name="Li H."/>
            <person name="Ning X."/>
            <person name="Lin Y."/>
            <person name="Zhao L."/>
            <person name="Xing Q."/>
            <person name="Dou J."/>
            <person name="Li Y."/>
            <person name="Mao J."/>
            <person name="Guo H."/>
            <person name="Dou H."/>
            <person name="Li T."/>
            <person name="Mu C."/>
            <person name="Jiang W."/>
            <person name="Fu Q."/>
            <person name="Fu X."/>
            <person name="Miao Y."/>
            <person name="Liu J."/>
            <person name="Yu Q."/>
            <person name="Li R."/>
            <person name="Liao H."/>
            <person name="Li X."/>
            <person name="Kong Y."/>
            <person name="Jiang Z."/>
            <person name="Chourrout D."/>
            <person name="Li R."/>
            <person name="Bao Z."/>
        </authorList>
    </citation>
    <scope>NUCLEOTIDE SEQUENCE [LARGE SCALE GENOMIC DNA]</scope>
    <source>
        <strain evidence="7 8">PY_sf001</strain>
    </source>
</reference>
<dbReference type="OrthoDB" id="6152182at2759"/>
<dbReference type="STRING" id="6573.A0A210QZE9"/>
<keyword evidence="2" id="KW-0472">Membrane</keyword>
<sequence length="323" mass="36849">MLMWDPVVVVKPGDTALFRCAGSQDETSWFRGTEVLRDGGNIKISDKRFTFRDDADDEQLMALSDTVFGDSNSYVCRSNTGDREPLVAYTLVVSEPPAIRVTNGSFSGPLVEVNETGNVSLWCNVTGVPLPRISWYAYLNKTNPIEIGINGPKLQIRNISRYCPWRYYCEMEFAQYEDMTSKKEMNLTINYSPSVVLQISKRSTDEIDWHYIELNETENSFATNITDRISLHCLVDARPYNSSTWLFNGTPFVTHSRVDSKPNIGFQVPFTYEITEFNIAVQEHYKLLMVVFKFQTIRAYGEFECQAQNALGMQSASFSIREP</sequence>
<dbReference type="SMART" id="SM00409">
    <property type="entry name" value="IG"/>
    <property type="match status" value="3"/>
</dbReference>
<protein>
    <submittedName>
        <fullName evidence="7">IgLON family member 5</fullName>
    </submittedName>
</protein>
<keyword evidence="4" id="KW-0325">Glycoprotein</keyword>
<evidence type="ECO:0000256" key="3">
    <source>
        <dbReference type="ARBA" id="ARBA00023157"/>
    </source>
</evidence>
<dbReference type="SUPFAM" id="SSF48726">
    <property type="entry name" value="Immunoglobulin"/>
    <property type="match status" value="3"/>
</dbReference>
<accession>A0A210QZE9</accession>
<dbReference type="GO" id="GO:0005886">
    <property type="term" value="C:plasma membrane"/>
    <property type="evidence" value="ECO:0007669"/>
    <property type="project" value="TreeGrafter"/>
</dbReference>
<evidence type="ECO:0000313" key="8">
    <source>
        <dbReference type="Proteomes" id="UP000242188"/>
    </source>
</evidence>
<evidence type="ECO:0000256" key="1">
    <source>
        <dbReference type="ARBA" id="ARBA00004479"/>
    </source>
</evidence>
<dbReference type="PROSITE" id="PS50835">
    <property type="entry name" value="IG_LIKE"/>
    <property type="match status" value="2"/>
</dbReference>
<organism evidence="7 8">
    <name type="scientific">Mizuhopecten yessoensis</name>
    <name type="common">Japanese scallop</name>
    <name type="synonym">Patinopecten yessoensis</name>
    <dbReference type="NCBI Taxonomy" id="6573"/>
    <lineage>
        <taxon>Eukaryota</taxon>
        <taxon>Metazoa</taxon>
        <taxon>Spiralia</taxon>
        <taxon>Lophotrochozoa</taxon>
        <taxon>Mollusca</taxon>
        <taxon>Bivalvia</taxon>
        <taxon>Autobranchia</taxon>
        <taxon>Pteriomorphia</taxon>
        <taxon>Pectinida</taxon>
        <taxon>Pectinoidea</taxon>
        <taxon>Pectinidae</taxon>
        <taxon>Mizuhopecten</taxon>
    </lineage>
</organism>
<evidence type="ECO:0000256" key="2">
    <source>
        <dbReference type="ARBA" id="ARBA00023136"/>
    </source>
</evidence>
<evidence type="ECO:0000256" key="4">
    <source>
        <dbReference type="ARBA" id="ARBA00023180"/>
    </source>
</evidence>
<proteinExistence type="predicted"/>
<dbReference type="InterPro" id="IPR013783">
    <property type="entry name" value="Ig-like_fold"/>
</dbReference>
<dbReference type="AlphaFoldDB" id="A0A210QZE9"/>
<dbReference type="GO" id="GO:0005911">
    <property type="term" value="C:cell-cell junction"/>
    <property type="evidence" value="ECO:0007669"/>
    <property type="project" value="TreeGrafter"/>
</dbReference>
<dbReference type="PANTHER" id="PTHR11640">
    <property type="entry name" value="NEPHRIN"/>
    <property type="match status" value="1"/>
</dbReference>
<dbReference type="GO" id="GO:0098609">
    <property type="term" value="P:cell-cell adhesion"/>
    <property type="evidence" value="ECO:0007669"/>
    <property type="project" value="TreeGrafter"/>
</dbReference>
<keyword evidence="8" id="KW-1185">Reference proteome</keyword>
<dbReference type="PANTHER" id="PTHR11640:SF31">
    <property type="entry name" value="IRREGULAR CHIASM C-ROUGHEST PROTEIN-RELATED"/>
    <property type="match status" value="1"/>
</dbReference>
<dbReference type="InterPro" id="IPR003599">
    <property type="entry name" value="Ig_sub"/>
</dbReference>
<dbReference type="Proteomes" id="UP000242188">
    <property type="component" value="Unassembled WGS sequence"/>
</dbReference>
<evidence type="ECO:0000256" key="5">
    <source>
        <dbReference type="ARBA" id="ARBA00023319"/>
    </source>
</evidence>
<gene>
    <name evidence="7" type="ORF">KP79_PYT15191</name>
</gene>
<keyword evidence="5" id="KW-0393">Immunoglobulin domain</keyword>
<feature type="domain" description="Ig-like" evidence="6">
    <location>
        <begin position="97"/>
        <end position="188"/>
    </location>
</feature>
<dbReference type="InterPro" id="IPR007110">
    <property type="entry name" value="Ig-like_dom"/>
</dbReference>
<keyword evidence="3" id="KW-1015">Disulfide bond</keyword>
<evidence type="ECO:0000313" key="7">
    <source>
        <dbReference type="EMBL" id="OWF54126.1"/>
    </source>
</evidence>
<dbReference type="Gene3D" id="2.60.40.10">
    <property type="entry name" value="Immunoglobulins"/>
    <property type="match status" value="3"/>
</dbReference>
<comment type="caution">
    <text evidence="7">The sequence shown here is derived from an EMBL/GenBank/DDBJ whole genome shotgun (WGS) entry which is preliminary data.</text>
</comment>
<evidence type="ECO:0000259" key="6">
    <source>
        <dbReference type="PROSITE" id="PS50835"/>
    </source>
</evidence>
<dbReference type="InterPro" id="IPR036179">
    <property type="entry name" value="Ig-like_dom_sf"/>
</dbReference>
<comment type="subcellular location">
    <subcellularLocation>
        <location evidence="1">Membrane</location>
        <topology evidence="1">Single-pass type I membrane protein</topology>
    </subcellularLocation>
</comment>
<dbReference type="GO" id="GO:0050839">
    <property type="term" value="F:cell adhesion molecule binding"/>
    <property type="evidence" value="ECO:0007669"/>
    <property type="project" value="TreeGrafter"/>
</dbReference>